<evidence type="ECO:0008006" key="4">
    <source>
        <dbReference type="Google" id="ProtNLM"/>
    </source>
</evidence>
<evidence type="ECO:0000313" key="3">
    <source>
        <dbReference type="Proteomes" id="UP001412067"/>
    </source>
</evidence>
<dbReference type="Proteomes" id="UP001412067">
    <property type="component" value="Unassembled WGS sequence"/>
</dbReference>
<gene>
    <name evidence="2" type="ORF">KSP40_PGU020169</name>
</gene>
<dbReference type="EMBL" id="JBBWWR010000006">
    <property type="protein sequence ID" value="KAK8964732.1"/>
    <property type="molecule type" value="Genomic_DNA"/>
</dbReference>
<name>A0ABR2MLH6_9ASPA</name>
<comment type="caution">
    <text evidence="2">The sequence shown here is derived from an EMBL/GenBank/DDBJ whole genome shotgun (WGS) entry which is preliminary data.</text>
</comment>
<accession>A0ABR2MLH6</accession>
<feature type="region of interest" description="Disordered" evidence="1">
    <location>
        <begin position="198"/>
        <end position="229"/>
    </location>
</feature>
<reference evidence="2 3" key="1">
    <citation type="journal article" date="2022" name="Nat. Plants">
        <title>Genomes of leafy and leafless Platanthera orchids illuminate the evolution of mycoheterotrophy.</title>
        <authorList>
            <person name="Li M.H."/>
            <person name="Liu K.W."/>
            <person name="Li Z."/>
            <person name="Lu H.C."/>
            <person name="Ye Q.L."/>
            <person name="Zhang D."/>
            <person name="Wang J.Y."/>
            <person name="Li Y.F."/>
            <person name="Zhong Z.M."/>
            <person name="Liu X."/>
            <person name="Yu X."/>
            <person name="Liu D.K."/>
            <person name="Tu X.D."/>
            <person name="Liu B."/>
            <person name="Hao Y."/>
            <person name="Liao X.Y."/>
            <person name="Jiang Y.T."/>
            <person name="Sun W.H."/>
            <person name="Chen J."/>
            <person name="Chen Y.Q."/>
            <person name="Ai Y."/>
            <person name="Zhai J.W."/>
            <person name="Wu S.S."/>
            <person name="Zhou Z."/>
            <person name="Hsiao Y.Y."/>
            <person name="Wu W.L."/>
            <person name="Chen Y.Y."/>
            <person name="Lin Y.F."/>
            <person name="Hsu J.L."/>
            <person name="Li C.Y."/>
            <person name="Wang Z.W."/>
            <person name="Zhao X."/>
            <person name="Zhong W.Y."/>
            <person name="Ma X.K."/>
            <person name="Ma L."/>
            <person name="Huang J."/>
            <person name="Chen G.Z."/>
            <person name="Huang M.Z."/>
            <person name="Huang L."/>
            <person name="Peng D.H."/>
            <person name="Luo Y.B."/>
            <person name="Zou S.Q."/>
            <person name="Chen S.P."/>
            <person name="Lan S."/>
            <person name="Tsai W.C."/>
            <person name="Van de Peer Y."/>
            <person name="Liu Z.J."/>
        </authorList>
    </citation>
    <scope>NUCLEOTIDE SEQUENCE [LARGE SCALE GENOMIC DNA]</scope>
    <source>
        <strain evidence="2">Lor288</strain>
    </source>
</reference>
<protein>
    <recommendedName>
        <fullName evidence="4">SWIM-type domain-containing protein</fullName>
    </recommendedName>
</protein>
<sequence length="261" mass="28488">MGSLFPLLVEPQSEQAHPDRQPRPQHVPICAGRAPCSGTLKSSRAACARARFIPCAHALEFLRALQIPARAGISIPTHAGSLVPARARDDFQPMGLNPRWLEKGADLVNAYIWPPCWGVHSTPQQGSGASCRTTPWWCGNFRRGRRLVPAARPSSLPRPSSLLFFSDAVAVVSKRPPLLSFPSVTAAVVIISQLRGRRRLHHPTTRPPSPASSPNITTAAPPSLKAPDIRTCTTNYSRLQELLEDSKIQQARCTRGTRRGN</sequence>
<evidence type="ECO:0000313" key="2">
    <source>
        <dbReference type="EMBL" id="KAK8964732.1"/>
    </source>
</evidence>
<evidence type="ECO:0000256" key="1">
    <source>
        <dbReference type="SAM" id="MobiDB-lite"/>
    </source>
</evidence>
<organism evidence="2 3">
    <name type="scientific">Platanthera guangdongensis</name>
    <dbReference type="NCBI Taxonomy" id="2320717"/>
    <lineage>
        <taxon>Eukaryota</taxon>
        <taxon>Viridiplantae</taxon>
        <taxon>Streptophyta</taxon>
        <taxon>Embryophyta</taxon>
        <taxon>Tracheophyta</taxon>
        <taxon>Spermatophyta</taxon>
        <taxon>Magnoliopsida</taxon>
        <taxon>Liliopsida</taxon>
        <taxon>Asparagales</taxon>
        <taxon>Orchidaceae</taxon>
        <taxon>Orchidoideae</taxon>
        <taxon>Orchideae</taxon>
        <taxon>Orchidinae</taxon>
        <taxon>Platanthera</taxon>
    </lineage>
</organism>
<keyword evidence="3" id="KW-1185">Reference proteome</keyword>
<proteinExistence type="predicted"/>